<dbReference type="KEGG" id="lrs:PX52LOC_00126"/>
<feature type="transmembrane region" description="Helical" evidence="1">
    <location>
        <begin position="73"/>
        <end position="91"/>
    </location>
</feature>
<feature type="transmembrane region" description="Helical" evidence="1">
    <location>
        <begin position="6"/>
        <end position="28"/>
    </location>
</feature>
<dbReference type="AlphaFoldDB" id="A0A5C1A615"/>
<feature type="transmembrane region" description="Helical" evidence="1">
    <location>
        <begin position="40"/>
        <end position="61"/>
    </location>
</feature>
<gene>
    <name evidence="2" type="ORF">PX52LOC_00126</name>
</gene>
<protein>
    <submittedName>
        <fullName evidence="2">Uncharacterized protein</fullName>
    </submittedName>
</protein>
<feature type="transmembrane region" description="Helical" evidence="1">
    <location>
        <begin position="103"/>
        <end position="121"/>
    </location>
</feature>
<keyword evidence="1" id="KW-0812">Transmembrane</keyword>
<evidence type="ECO:0000313" key="2">
    <source>
        <dbReference type="EMBL" id="QEL13272.1"/>
    </source>
</evidence>
<accession>A0A5C1A615</accession>
<keyword evidence="3" id="KW-1185">Reference proteome</keyword>
<organism evidence="2 3">
    <name type="scientific">Limnoglobus roseus</name>
    <dbReference type="NCBI Taxonomy" id="2598579"/>
    <lineage>
        <taxon>Bacteria</taxon>
        <taxon>Pseudomonadati</taxon>
        <taxon>Planctomycetota</taxon>
        <taxon>Planctomycetia</taxon>
        <taxon>Gemmatales</taxon>
        <taxon>Gemmataceae</taxon>
        <taxon>Limnoglobus</taxon>
    </lineage>
</organism>
<proteinExistence type="predicted"/>
<name>A0A5C1A615_9BACT</name>
<sequence length="124" mass="13427">MEEVLVVVFQLFFELLINVLGSGLLDLASRGTSSKTQEGCGIFLLHAMSGGGLGFVSTLIAPHLFLPLPWMRLLNLAVSPIIAGGVSYILAREVLKKDDGSGHFLHAFLFAMMFGLSRFAFAVR</sequence>
<evidence type="ECO:0000256" key="1">
    <source>
        <dbReference type="SAM" id="Phobius"/>
    </source>
</evidence>
<reference evidence="3" key="1">
    <citation type="submission" date="2019-08" db="EMBL/GenBank/DDBJ databases">
        <title>Limnoglobus roseus gen. nov., sp. nov., a novel freshwater planctomycete with a giant genome from the family Gemmataceae.</title>
        <authorList>
            <person name="Kulichevskaya I.S."/>
            <person name="Naumoff D.G."/>
            <person name="Miroshnikov K."/>
            <person name="Ivanova A."/>
            <person name="Philippov D.A."/>
            <person name="Hakobyan A."/>
            <person name="Rijpstra I.C."/>
            <person name="Sinninghe Damste J.S."/>
            <person name="Liesack W."/>
            <person name="Dedysh S.N."/>
        </authorList>
    </citation>
    <scope>NUCLEOTIDE SEQUENCE [LARGE SCALE GENOMIC DNA]</scope>
    <source>
        <strain evidence="3">PX52</strain>
    </source>
</reference>
<dbReference type="RefSeq" id="WP_149108252.1">
    <property type="nucleotide sequence ID" value="NZ_CP042425.1"/>
</dbReference>
<keyword evidence="1" id="KW-0472">Membrane</keyword>
<dbReference type="EMBL" id="CP042425">
    <property type="protein sequence ID" value="QEL13272.1"/>
    <property type="molecule type" value="Genomic_DNA"/>
</dbReference>
<keyword evidence="1" id="KW-1133">Transmembrane helix</keyword>
<dbReference type="OrthoDB" id="7572282at2"/>
<evidence type="ECO:0000313" key="3">
    <source>
        <dbReference type="Proteomes" id="UP000324974"/>
    </source>
</evidence>
<dbReference type="Proteomes" id="UP000324974">
    <property type="component" value="Chromosome"/>
</dbReference>